<proteinExistence type="predicted"/>
<evidence type="ECO:0000256" key="1">
    <source>
        <dbReference type="SAM" id="MobiDB-lite"/>
    </source>
</evidence>
<name>A0AAD6J1E7_DREDA</name>
<protein>
    <submittedName>
        <fullName evidence="2">Uncharacterized protein</fullName>
    </submittedName>
</protein>
<feature type="region of interest" description="Disordered" evidence="1">
    <location>
        <begin position="1"/>
        <end position="29"/>
    </location>
</feature>
<dbReference type="AlphaFoldDB" id="A0AAD6J1E7"/>
<reference evidence="2" key="1">
    <citation type="submission" date="2023-01" db="EMBL/GenBank/DDBJ databases">
        <title>The chitinases involved in constricting ring structure development in the nematode-trapping fungus Drechslerella dactyloides.</title>
        <authorList>
            <person name="Wang R."/>
            <person name="Zhang L."/>
            <person name="Tang P."/>
            <person name="Li S."/>
            <person name="Liang L."/>
        </authorList>
    </citation>
    <scope>NUCLEOTIDE SEQUENCE</scope>
    <source>
        <strain evidence="2">YMF1.00031</strain>
    </source>
</reference>
<sequence length="248" mass="28444">MSDHSSRVSSLISEAETESIPDDDGTPDPEIMAHKQEAVEKLLDRGKLWEAIALHEDVGEEIFEYRQLVIAEKVRRLKIAIPIQKRATELFNNGPPIHDTLPEYDELYERAIDHEMVAEEIDHDLLLPESQFGRLTRTMRAVAKLLETAFIDSLDEVEETLAKDCVRYYAAFSFPACLKHRVFSNPEIYSFNLRVLEGIESEDDTMENRSGEEQEGQVGEWEEEHEDEEDDEGEKQMCVEAEQDGEDG</sequence>
<dbReference type="EMBL" id="JAQGDS010000003">
    <property type="protein sequence ID" value="KAJ6262653.1"/>
    <property type="molecule type" value="Genomic_DNA"/>
</dbReference>
<comment type="caution">
    <text evidence="2">The sequence shown here is derived from an EMBL/GenBank/DDBJ whole genome shotgun (WGS) entry which is preliminary data.</text>
</comment>
<keyword evidence="3" id="KW-1185">Reference proteome</keyword>
<gene>
    <name evidence="2" type="ORF">Dda_3465</name>
</gene>
<accession>A0AAD6J1E7</accession>
<dbReference type="Proteomes" id="UP001221413">
    <property type="component" value="Unassembled WGS sequence"/>
</dbReference>
<feature type="compositionally biased region" description="Acidic residues" evidence="1">
    <location>
        <begin position="15"/>
        <end position="27"/>
    </location>
</feature>
<organism evidence="2 3">
    <name type="scientific">Drechslerella dactyloides</name>
    <name type="common">Nematode-trapping fungus</name>
    <name type="synonym">Arthrobotrys dactyloides</name>
    <dbReference type="NCBI Taxonomy" id="74499"/>
    <lineage>
        <taxon>Eukaryota</taxon>
        <taxon>Fungi</taxon>
        <taxon>Dikarya</taxon>
        <taxon>Ascomycota</taxon>
        <taxon>Pezizomycotina</taxon>
        <taxon>Orbiliomycetes</taxon>
        <taxon>Orbiliales</taxon>
        <taxon>Orbiliaceae</taxon>
        <taxon>Drechslerella</taxon>
    </lineage>
</organism>
<feature type="region of interest" description="Disordered" evidence="1">
    <location>
        <begin position="202"/>
        <end position="248"/>
    </location>
</feature>
<evidence type="ECO:0000313" key="2">
    <source>
        <dbReference type="EMBL" id="KAJ6262653.1"/>
    </source>
</evidence>
<evidence type="ECO:0000313" key="3">
    <source>
        <dbReference type="Proteomes" id="UP001221413"/>
    </source>
</evidence>
<feature type="compositionally biased region" description="Acidic residues" evidence="1">
    <location>
        <begin position="220"/>
        <end position="233"/>
    </location>
</feature>